<dbReference type="Proteomes" id="UP000601522">
    <property type="component" value="Unassembled WGS sequence"/>
</dbReference>
<dbReference type="PANTHER" id="PTHR21248:SF12">
    <property type="entry name" value="CARDIOLIPIN SYNTHASE C"/>
    <property type="match status" value="1"/>
</dbReference>
<dbReference type="CDD" id="cd09113">
    <property type="entry name" value="PLDc_ymdC_like_2"/>
    <property type="match status" value="1"/>
</dbReference>
<dbReference type="GO" id="GO:0030572">
    <property type="term" value="F:phosphatidyltransferase activity"/>
    <property type="evidence" value="ECO:0007669"/>
    <property type="project" value="UniProtKB-ARBA"/>
</dbReference>
<sequence length="408" mass="46760">MKIIYSAKKSLDISYFSIESGESPNIFLGSLLEVADRGVEVNLILDGMFHGLRGNSRAVIYTLGSHPNINLKFYEPINLLKPWTLNNRMHDKYIIADNKIAIIGGRNIGDKYFAPEWYSGRVTNDRDIIVINTEPKNPSSVLNQLSDYFHFIWNHKYSISKGEKISKFQYNLGLRKGNYLRESTKIARQENKNLAEQEIDLMSLSLPTNKISFIHNPIERFCKEPWVWYEITQLMKSAKDSIFAQSPYVVPNSQMIRGFLSKDDFEHIDISILTNSLASTPNFPAYAGYLNHRKRIIDIGVKIYEYQSLDSIHAKAFTIDDNILIVGSYNIDPRSTYLSTESMIVIHGNNAVSKFKEGVSHYMDESLLVSEDYDYVDNGEVREGNVSVVKRSIIILLSYLVKIFEHLL</sequence>
<dbReference type="InterPro" id="IPR025202">
    <property type="entry name" value="PLD-like_dom"/>
</dbReference>
<reference evidence="2 3" key="1">
    <citation type="submission" date="2020-08" db="EMBL/GenBank/DDBJ databases">
        <title>Genome public.</title>
        <authorList>
            <person name="Liu C."/>
            <person name="Sun Q."/>
        </authorList>
    </citation>
    <scope>NUCLEOTIDE SEQUENCE [LARGE SCALE GENOMIC DNA]</scope>
    <source>
        <strain evidence="2 3">NSJ-26</strain>
    </source>
</reference>
<evidence type="ECO:0000313" key="2">
    <source>
        <dbReference type="EMBL" id="MBC8590796.1"/>
    </source>
</evidence>
<dbReference type="PROSITE" id="PS50035">
    <property type="entry name" value="PLD"/>
    <property type="match status" value="2"/>
</dbReference>
<evidence type="ECO:0000313" key="3">
    <source>
        <dbReference type="Proteomes" id="UP000601522"/>
    </source>
</evidence>
<organism evidence="2 3">
    <name type="scientific">Wansuia hejianensis</name>
    <dbReference type="NCBI Taxonomy" id="2763667"/>
    <lineage>
        <taxon>Bacteria</taxon>
        <taxon>Bacillati</taxon>
        <taxon>Bacillota</taxon>
        <taxon>Clostridia</taxon>
        <taxon>Lachnospirales</taxon>
        <taxon>Lachnospiraceae</taxon>
        <taxon>Wansuia</taxon>
    </lineage>
</organism>
<evidence type="ECO:0000259" key="1">
    <source>
        <dbReference type="PROSITE" id="PS50035"/>
    </source>
</evidence>
<keyword evidence="3" id="KW-1185">Reference proteome</keyword>
<dbReference type="PANTHER" id="PTHR21248">
    <property type="entry name" value="CARDIOLIPIN SYNTHASE"/>
    <property type="match status" value="1"/>
</dbReference>
<dbReference type="RefSeq" id="WP_249323630.1">
    <property type="nucleotide sequence ID" value="NZ_JACRTK010000002.1"/>
</dbReference>
<dbReference type="Pfam" id="PF13091">
    <property type="entry name" value="PLDc_2"/>
    <property type="match status" value="2"/>
</dbReference>
<accession>A0A926EZY7</accession>
<dbReference type="AlphaFoldDB" id="A0A926EZY7"/>
<dbReference type="Gene3D" id="3.30.870.10">
    <property type="entry name" value="Endonuclease Chain A"/>
    <property type="match status" value="2"/>
</dbReference>
<name>A0A926EZY7_9FIRM</name>
<comment type="caution">
    <text evidence="2">The sequence shown here is derived from an EMBL/GenBank/DDBJ whole genome shotgun (WGS) entry which is preliminary data.</text>
</comment>
<dbReference type="InterPro" id="IPR001736">
    <property type="entry name" value="PLipase_D/transphosphatidylase"/>
</dbReference>
<protein>
    <submittedName>
        <fullName evidence="2">Phospholipase D family protein</fullName>
    </submittedName>
</protein>
<dbReference type="SMART" id="SM00155">
    <property type="entry name" value="PLDc"/>
    <property type="match status" value="2"/>
</dbReference>
<dbReference type="EMBL" id="JACRTK010000002">
    <property type="protein sequence ID" value="MBC8590796.1"/>
    <property type="molecule type" value="Genomic_DNA"/>
</dbReference>
<feature type="domain" description="PLD phosphodiesterase" evidence="1">
    <location>
        <begin position="85"/>
        <end position="112"/>
    </location>
</feature>
<gene>
    <name evidence="2" type="ORF">H8689_06570</name>
</gene>
<proteinExistence type="predicted"/>
<dbReference type="SUPFAM" id="SSF56024">
    <property type="entry name" value="Phospholipase D/nuclease"/>
    <property type="match status" value="2"/>
</dbReference>
<dbReference type="GO" id="GO:0032049">
    <property type="term" value="P:cardiolipin biosynthetic process"/>
    <property type="evidence" value="ECO:0007669"/>
    <property type="project" value="UniProtKB-ARBA"/>
</dbReference>
<feature type="domain" description="PLD phosphodiesterase" evidence="1">
    <location>
        <begin position="308"/>
        <end position="335"/>
    </location>
</feature>